<evidence type="ECO:0000313" key="3">
    <source>
        <dbReference type="Proteomes" id="UP000066737"/>
    </source>
</evidence>
<dbReference type="SUPFAM" id="SSF55154">
    <property type="entry name" value="CYTH-like phosphatases"/>
    <property type="match status" value="1"/>
</dbReference>
<dbReference type="RefSeq" id="WP_059057050.1">
    <property type="nucleotide sequence ID" value="NZ_CEML01000001.1"/>
</dbReference>
<feature type="domain" description="CYTH" evidence="1">
    <location>
        <begin position="1"/>
        <end position="204"/>
    </location>
</feature>
<dbReference type="AlphaFoldDB" id="A0A0U5H0Z4"/>
<dbReference type="Proteomes" id="UP000066737">
    <property type="component" value="Chromosome I"/>
</dbReference>
<accession>A0A0U5H0Z4</accession>
<dbReference type="InterPro" id="IPR008173">
    <property type="entry name" value="Adenylyl_cyclase_CyaB"/>
</dbReference>
<dbReference type="NCBIfam" id="TIGR00318">
    <property type="entry name" value="cyaB"/>
    <property type="match status" value="1"/>
</dbReference>
<dbReference type="KEGG" id="hhb:Hhub_2619"/>
<dbReference type="CDD" id="cd07890">
    <property type="entry name" value="CYTH-like_AC_IV-like"/>
    <property type="match status" value="1"/>
</dbReference>
<gene>
    <name evidence="2" type="ORF">HHUB_2619</name>
</gene>
<organism evidence="2 3">
    <name type="scientific">Halobacterium hubeiense</name>
    <dbReference type="NCBI Taxonomy" id="1407499"/>
    <lineage>
        <taxon>Archaea</taxon>
        <taxon>Methanobacteriati</taxon>
        <taxon>Methanobacteriota</taxon>
        <taxon>Stenosarchaea group</taxon>
        <taxon>Halobacteria</taxon>
        <taxon>Halobacteriales</taxon>
        <taxon>Halobacteriaceae</taxon>
        <taxon>Halobacterium</taxon>
    </lineage>
</organism>
<dbReference type="GeneID" id="26659252"/>
<dbReference type="SMART" id="SM01118">
    <property type="entry name" value="CYTH"/>
    <property type="match status" value="1"/>
</dbReference>
<dbReference type="Gene3D" id="2.40.320.10">
    <property type="entry name" value="Hypothetical Protein Pfu-838710-001"/>
    <property type="match status" value="1"/>
</dbReference>
<dbReference type="PANTHER" id="PTHR21028:SF2">
    <property type="entry name" value="CYTH DOMAIN-CONTAINING PROTEIN"/>
    <property type="match status" value="1"/>
</dbReference>
<dbReference type="EMBL" id="LN831302">
    <property type="protein sequence ID" value="CQH57870.1"/>
    <property type="molecule type" value="Genomic_DNA"/>
</dbReference>
<dbReference type="Pfam" id="PF01928">
    <property type="entry name" value="CYTH"/>
    <property type="match status" value="1"/>
</dbReference>
<dbReference type="InterPro" id="IPR023577">
    <property type="entry name" value="CYTH_domain"/>
</dbReference>
<dbReference type="PROSITE" id="PS51707">
    <property type="entry name" value="CYTH"/>
    <property type="match status" value="1"/>
</dbReference>
<dbReference type="PANTHER" id="PTHR21028">
    <property type="entry name" value="SI:CH211-156B7.4"/>
    <property type="match status" value="1"/>
</dbReference>
<name>A0A0U5H0Z4_9EURY</name>
<dbReference type="InterPro" id="IPR033469">
    <property type="entry name" value="CYTH-like_dom_sf"/>
</dbReference>
<proteinExistence type="predicted"/>
<dbReference type="OrthoDB" id="46040at2157"/>
<evidence type="ECO:0000259" key="1">
    <source>
        <dbReference type="PROSITE" id="PS51707"/>
    </source>
</evidence>
<keyword evidence="3" id="KW-1185">Reference proteome</keyword>
<evidence type="ECO:0000313" key="2">
    <source>
        <dbReference type="EMBL" id="CQH57870.1"/>
    </source>
</evidence>
<reference evidence="3" key="1">
    <citation type="journal article" date="2016" name="Environ. Microbiol.">
        <title>The complete genome of a viable archaeum isolated from 123-million-year-old rock salt.</title>
        <authorList>
            <person name="Jaakkola S.T."/>
            <person name="Pfeiffer F."/>
            <person name="Ravantti J.J."/>
            <person name="Guo Q."/>
            <person name="Liu Y."/>
            <person name="Chen X."/>
            <person name="Ma H."/>
            <person name="Yang C."/>
            <person name="Oksanen H.M."/>
            <person name="Bamford D.H."/>
        </authorList>
    </citation>
    <scope>NUCLEOTIDE SEQUENCE</scope>
    <source>
        <strain evidence="3">JI20-1</strain>
    </source>
</reference>
<dbReference type="STRING" id="1407499.HHUB_2619"/>
<sequence length="206" mass="22595">MYEVEVKVPADHDAVRAALADVDAERIGTVAQADTYFDAPHRDFAETDEALRVRRVATAAASFERDAIEGGLTDAIDAVLDGEYRAEGESRVTYKGPLLEAESKSREEFETGVESGAEMREILSRLGFDPAATVRKLRETHHVEAFEVLLDAVEGVGEYVEVETEVESDSEVEAAREDAYDLLGRLGLDPDDQIRTSYLGLKLADA</sequence>
<protein>
    <submittedName>
        <fullName evidence="2">Adenylate cyclase domain protein</fullName>
    </submittedName>
</protein>